<dbReference type="EMBL" id="NBBI01000007">
    <property type="protein sequence ID" value="OWK28103.1"/>
    <property type="molecule type" value="Genomic_DNA"/>
</dbReference>
<name>A0A245ZEG0_9SPHN</name>
<accession>A0A245ZEG0</accession>
<feature type="compositionally biased region" description="Basic and acidic residues" evidence="1">
    <location>
        <begin position="1"/>
        <end position="20"/>
    </location>
</feature>
<dbReference type="RefSeq" id="WP_088368252.1">
    <property type="nucleotide sequence ID" value="NZ_NBBI01000007.1"/>
</dbReference>
<comment type="caution">
    <text evidence="2">The sequence shown here is derived from an EMBL/GenBank/DDBJ whole genome shotgun (WGS) entry which is preliminary data.</text>
</comment>
<protein>
    <submittedName>
        <fullName evidence="2">Uncharacterized protein</fullName>
    </submittedName>
</protein>
<evidence type="ECO:0000256" key="1">
    <source>
        <dbReference type="SAM" id="MobiDB-lite"/>
    </source>
</evidence>
<keyword evidence="3" id="KW-1185">Reference proteome</keyword>
<proteinExistence type="predicted"/>
<feature type="region of interest" description="Disordered" evidence="1">
    <location>
        <begin position="1"/>
        <end position="24"/>
    </location>
</feature>
<gene>
    <name evidence="2" type="ORF">SPDO_29360</name>
</gene>
<evidence type="ECO:0000313" key="2">
    <source>
        <dbReference type="EMBL" id="OWK28103.1"/>
    </source>
</evidence>
<sequence length="61" mass="6988">MTNEDHQSYYRHRAVQERQRAATSEDNAVAMVHLDLANAYEKRANDAGQVRQSARTSRQAI</sequence>
<evidence type="ECO:0000313" key="3">
    <source>
        <dbReference type="Proteomes" id="UP000197290"/>
    </source>
</evidence>
<dbReference type="Proteomes" id="UP000197290">
    <property type="component" value="Unassembled WGS sequence"/>
</dbReference>
<dbReference type="AlphaFoldDB" id="A0A245ZEG0"/>
<reference evidence="2 3" key="1">
    <citation type="submission" date="2017-03" db="EMBL/GenBank/DDBJ databases">
        <title>Genome sequence of Sphingomonas dokdonensis DSM 21029.</title>
        <authorList>
            <person name="Poehlein A."/>
            <person name="Wuebbeler J.H."/>
            <person name="Steinbuechel A."/>
            <person name="Daniel R."/>
        </authorList>
    </citation>
    <scope>NUCLEOTIDE SEQUENCE [LARGE SCALE GENOMIC DNA]</scope>
    <source>
        <strain evidence="2 3">DSM 21029</strain>
    </source>
</reference>
<organism evidence="2 3">
    <name type="scientific">Sphingomonas dokdonensis</name>
    <dbReference type="NCBI Taxonomy" id="344880"/>
    <lineage>
        <taxon>Bacteria</taxon>
        <taxon>Pseudomonadati</taxon>
        <taxon>Pseudomonadota</taxon>
        <taxon>Alphaproteobacteria</taxon>
        <taxon>Sphingomonadales</taxon>
        <taxon>Sphingomonadaceae</taxon>
        <taxon>Sphingomonas</taxon>
    </lineage>
</organism>
<dbReference type="OrthoDB" id="7585896at2"/>